<dbReference type="EMBL" id="SIHI01000001">
    <property type="protein sequence ID" value="TWT57336.1"/>
    <property type="molecule type" value="Genomic_DNA"/>
</dbReference>
<dbReference type="Proteomes" id="UP000317243">
    <property type="component" value="Unassembled WGS sequence"/>
</dbReference>
<protein>
    <recommendedName>
        <fullName evidence="4">IRE (Iron responsive element)</fullName>
    </recommendedName>
</protein>
<gene>
    <name evidence="2" type="ORF">KOR42_06960</name>
</gene>
<evidence type="ECO:0000256" key="1">
    <source>
        <dbReference type="SAM" id="Phobius"/>
    </source>
</evidence>
<reference evidence="2 3" key="1">
    <citation type="submission" date="2019-02" db="EMBL/GenBank/DDBJ databases">
        <title>Deep-cultivation of Planctomycetes and their phenomic and genomic characterization uncovers novel biology.</title>
        <authorList>
            <person name="Wiegand S."/>
            <person name="Jogler M."/>
            <person name="Boedeker C."/>
            <person name="Pinto D."/>
            <person name="Vollmers J."/>
            <person name="Rivas-Marin E."/>
            <person name="Kohn T."/>
            <person name="Peeters S.H."/>
            <person name="Heuer A."/>
            <person name="Rast P."/>
            <person name="Oberbeckmann S."/>
            <person name="Bunk B."/>
            <person name="Jeske O."/>
            <person name="Meyerdierks A."/>
            <person name="Storesund J.E."/>
            <person name="Kallscheuer N."/>
            <person name="Luecker S."/>
            <person name="Lage O.M."/>
            <person name="Pohl T."/>
            <person name="Merkel B.J."/>
            <person name="Hornburger P."/>
            <person name="Mueller R.-W."/>
            <person name="Bruemmer F."/>
            <person name="Labrenz M."/>
            <person name="Spormann A.M."/>
            <person name="Op Den Camp H."/>
            <person name="Overmann J."/>
            <person name="Amann R."/>
            <person name="Jetten M.S.M."/>
            <person name="Mascher T."/>
            <person name="Medema M.H."/>
            <person name="Devos D.P."/>
            <person name="Kaster A.-K."/>
            <person name="Ovreas L."/>
            <person name="Rohde M."/>
            <person name="Galperin M.Y."/>
            <person name="Jogler C."/>
        </authorList>
    </citation>
    <scope>NUCLEOTIDE SEQUENCE [LARGE SCALE GENOMIC DNA]</scope>
    <source>
        <strain evidence="2 3">KOR42</strain>
    </source>
</reference>
<organism evidence="2 3">
    <name type="scientific">Thalassoglobus neptunius</name>
    <dbReference type="NCBI Taxonomy" id="1938619"/>
    <lineage>
        <taxon>Bacteria</taxon>
        <taxon>Pseudomonadati</taxon>
        <taxon>Planctomycetota</taxon>
        <taxon>Planctomycetia</taxon>
        <taxon>Planctomycetales</taxon>
        <taxon>Planctomycetaceae</taxon>
        <taxon>Thalassoglobus</taxon>
    </lineage>
</organism>
<evidence type="ECO:0000313" key="3">
    <source>
        <dbReference type="Proteomes" id="UP000317243"/>
    </source>
</evidence>
<evidence type="ECO:0000313" key="2">
    <source>
        <dbReference type="EMBL" id="TWT57336.1"/>
    </source>
</evidence>
<keyword evidence="1" id="KW-1133">Transmembrane helix</keyword>
<keyword evidence="3" id="KW-1185">Reference proteome</keyword>
<feature type="transmembrane region" description="Helical" evidence="1">
    <location>
        <begin position="12"/>
        <end position="32"/>
    </location>
</feature>
<keyword evidence="1" id="KW-0812">Transmembrane</keyword>
<comment type="caution">
    <text evidence="2">The sequence shown here is derived from an EMBL/GenBank/DDBJ whole genome shotgun (WGS) entry which is preliminary data.</text>
</comment>
<evidence type="ECO:0008006" key="4">
    <source>
        <dbReference type="Google" id="ProtNLM"/>
    </source>
</evidence>
<dbReference type="AlphaFoldDB" id="A0A5C5X301"/>
<dbReference type="RefSeq" id="WP_146507179.1">
    <property type="nucleotide sequence ID" value="NZ_SIHI01000001.1"/>
</dbReference>
<proteinExistence type="predicted"/>
<name>A0A5C5X301_9PLAN</name>
<dbReference type="OrthoDB" id="239224at2"/>
<sequence length="480" mass="55815">MNQLTVRQRKMVYAVVAGLLVVPIVFLGAPAGEETRSGGKISQLRHDYELGESSLGNVDPTSATMNLVLLGFRGVAASYLWQQAEHYKMTKNFAQLRDTVESIILLQPHFKTVWEFQAWNLAYNVSAECDAVADRYRWVKQGAKFLIRGTERNKKVPELQFGTGQFIGSKLGLADERDVYRKFFVSDPDTDLWNGGPDEELNPEGKDNYLVARDWYLKANDTLEEPGVEQHRMDLALFLAYPYRALIDHAKNFQKDGVASQLDDDTTVQGEQSQAQRDETYNSWAAECQQKWADAYDEWTNIYGMKRIESSGGGTIVLEIDDAADSVLEELAEKDDMTFEDKSRWRDRYRKTTSYPYWKRHCEIERRDEMTRARYYLAEGRRLYRNIQDFEGSRQYLEQGLALLESVFQQYDTEEGYNVMIIDEGDTVEEALKAMLIWRQVLELLGEPIPEDYPLKRLWEDPNFEYQREDLNQRFLQWQG</sequence>
<keyword evidence="1" id="KW-0472">Membrane</keyword>
<accession>A0A5C5X301</accession>